<dbReference type="AlphaFoldDB" id="A0A8J6A3Y9"/>
<accession>A0A8J6A3Y9</accession>
<reference evidence="2" key="1">
    <citation type="journal article" date="2021" name="Evol. Appl.">
        <title>The genome of the Pyrenean desman and the effects of bottlenecks and inbreeding on the genomic landscape of an endangered species.</title>
        <authorList>
            <person name="Escoda L."/>
            <person name="Castresana J."/>
        </authorList>
    </citation>
    <scope>NUCLEOTIDE SEQUENCE</scope>
    <source>
        <strain evidence="2">IBE-C5619</strain>
    </source>
</reference>
<evidence type="ECO:0000256" key="1">
    <source>
        <dbReference type="SAM" id="MobiDB-lite"/>
    </source>
</evidence>
<dbReference type="Gene3D" id="3.30.70.330">
    <property type="match status" value="1"/>
</dbReference>
<protein>
    <submittedName>
        <fullName evidence="2">Uncharacterized protein</fullName>
    </submittedName>
</protein>
<gene>
    <name evidence="2" type="ORF">J0S82_003042</name>
</gene>
<proteinExistence type="predicted"/>
<dbReference type="InterPro" id="IPR012677">
    <property type="entry name" value="Nucleotide-bd_a/b_plait_sf"/>
</dbReference>
<sequence length="143" mass="16015">MRAFQGGHAQVGAPVLDTGINGRRHEDARTVRTASTNRQSCEDQPTGRSSSSSSSGERRSSREDQENTAERCPQPQEKDLCFTHHLEVQDTAALKATQKSQKSTSRRYKLDRSAIIRFALPIELAMEMTEENTFVFMVEVKAN</sequence>
<feature type="compositionally biased region" description="Basic and acidic residues" evidence="1">
    <location>
        <begin position="56"/>
        <end position="69"/>
    </location>
</feature>
<dbReference type="EMBL" id="JAGFMF010011817">
    <property type="protein sequence ID" value="KAG8511857.1"/>
    <property type="molecule type" value="Genomic_DNA"/>
</dbReference>
<feature type="region of interest" description="Disordered" evidence="1">
    <location>
        <begin position="1"/>
        <end position="78"/>
    </location>
</feature>
<name>A0A8J6A3Y9_GALPY</name>
<organism evidence="2 3">
    <name type="scientific">Galemys pyrenaicus</name>
    <name type="common">Iberian desman</name>
    <name type="synonym">Pyrenean desman</name>
    <dbReference type="NCBI Taxonomy" id="202257"/>
    <lineage>
        <taxon>Eukaryota</taxon>
        <taxon>Metazoa</taxon>
        <taxon>Chordata</taxon>
        <taxon>Craniata</taxon>
        <taxon>Vertebrata</taxon>
        <taxon>Euteleostomi</taxon>
        <taxon>Mammalia</taxon>
        <taxon>Eutheria</taxon>
        <taxon>Laurasiatheria</taxon>
        <taxon>Eulipotyphla</taxon>
        <taxon>Talpidae</taxon>
        <taxon>Galemys</taxon>
    </lineage>
</organism>
<evidence type="ECO:0000313" key="2">
    <source>
        <dbReference type="EMBL" id="KAG8511857.1"/>
    </source>
</evidence>
<dbReference type="Proteomes" id="UP000700334">
    <property type="component" value="Unassembled WGS sequence"/>
</dbReference>
<evidence type="ECO:0000313" key="3">
    <source>
        <dbReference type="Proteomes" id="UP000700334"/>
    </source>
</evidence>
<feature type="compositionally biased region" description="Polar residues" evidence="1">
    <location>
        <begin position="32"/>
        <end position="43"/>
    </location>
</feature>
<comment type="caution">
    <text evidence="2">The sequence shown here is derived from an EMBL/GenBank/DDBJ whole genome shotgun (WGS) entry which is preliminary data.</text>
</comment>
<keyword evidence="3" id="KW-1185">Reference proteome</keyword>